<feature type="region of interest" description="Disordered" evidence="1">
    <location>
        <begin position="60"/>
        <end position="90"/>
    </location>
</feature>
<sequence length="119" mass="14086">MKRDAKKNPPLSEKSCRHVCEDHFDLEKDMENYIRYKLMGGRIFLKKGVLPHRFDCQTSKKETVAASTERAAKRKPSKDPNHPDWIPSIFDFSKKNENRNKSKVARYNRVKNRNAQVYF</sequence>
<comment type="caution">
    <text evidence="2">The sequence shown here is derived from an EMBL/GenBank/DDBJ whole genome shotgun (WGS) entry which is preliminary data.</text>
</comment>
<keyword evidence="3" id="KW-1185">Reference proteome</keyword>
<gene>
    <name evidence="2" type="ORF">JTE90_027237</name>
</gene>
<protein>
    <recommendedName>
        <fullName evidence="4">THAP-type domain-containing protein</fullName>
    </recommendedName>
</protein>
<evidence type="ECO:0000313" key="2">
    <source>
        <dbReference type="EMBL" id="KAG8178369.1"/>
    </source>
</evidence>
<name>A0AAV6U345_9ARAC</name>
<organism evidence="2 3">
    <name type="scientific">Oedothorax gibbosus</name>
    <dbReference type="NCBI Taxonomy" id="931172"/>
    <lineage>
        <taxon>Eukaryota</taxon>
        <taxon>Metazoa</taxon>
        <taxon>Ecdysozoa</taxon>
        <taxon>Arthropoda</taxon>
        <taxon>Chelicerata</taxon>
        <taxon>Arachnida</taxon>
        <taxon>Araneae</taxon>
        <taxon>Araneomorphae</taxon>
        <taxon>Entelegynae</taxon>
        <taxon>Araneoidea</taxon>
        <taxon>Linyphiidae</taxon>
        <taxon>Erigoninae</taxon>
        <taxon>Oedothorax</taxon>
    </lineage>
</organism>
<accession>A0AAV6U345</accession>
<evidence type="ECO:0000256" key="1">
    <source>
        <dbReference type="SAM" id="MobiDB-lite"/>
    </source>
</evidence>
<dbReference type="AlphaFoldDB" id="A0AAV6U345"/>
<reference evidence="2 3" key="1">
    <citation type="journal article" date="2022" name="Nat. Ecol. Evol.">
        <title>A masculinizing supergene underlies an exaggerated male reproductive morph in a spider.</title>
        <authorList>
            <person name="Hendrickx F."/>
            <person name="De Corte Z."/>
            <person name="Sonet G."/>
            <person name="Van Belleghem S.M."/>
            <person name="Kostlbacher S."/>
            <person name="Vangestel C."/>
        </authorList>
    </citation>
    <scope>NUCLEOTIDE SEQUENCE [LARGE SCALE GENOMIC DNA]</scope>
    <source>
        <strain evidence="2">W744_W776</strain>
    </source>
</reference>
<evidence type="ECO:0008006" key="4">
    <source>
        <dbReference type="Google" id="ProtNLM"/>
    </source>
</evidence>
<proteinExistence type="predicted"/>
<dbReference type="Proteomes" id="UP000827092">
    <property type="component" value="Unassembled WGS sequence"/>
</dbReference>
<dbReference type="EMBL" id="JAFNEN010000701">
    <property type="protein sequence ID" value="KAG8178369.1"/>
    <property type="molecule type" value="Genomic_DNA"/>
</dbReference>
<evidence type="ECO:0000313" key="3">
    <source>
        <dbReference type="Proteomes" id="UP000827092"/>
    </source>
</evidence>